<evidence type="ECO:0000256" key="3">
    <source>
        <dbReference type="ARBA" id="ARBA00006105"/>
    </source>
</evidence>
<reference evidence="11" key="1">
    <citation type="submission" date="2018-07" db="EMBL/GenBank/DDBJ databases">
        <authorList>
            <person name="Quirk P.G."/>
            <person name="Krulwich T.A."/>
        </authorList>
    </citation>
    <scope>NUCLEOTIDE SEQUENCE</scope>
    <source>
        <strain evidence="11">96224</strain>
    </source>
</reference>
<gene>
    <name evidence="11" type="ORF">BGT96224V2_LOCUS6629</name>
</gene>
<evidence type="ECO:0000256" key="9">
    <source>
        <dbReference type="SAM" id="Phobius"/>
    </source>
</evidence>
<keyword evidence="9" id="KW-0812">Transmembrane</keyword>
<feature type="binding site" evidence="8">
    <location>
        <position position="189"/>
    </location>
    <ligand>
        <name>FAD</name>
        <dbReference type="ChEBI" id="CHEBI:57692"/>
    </ligand>
</feature>
<keyword evidence="7 9" id="KW-0472">Membrane</keyword>
<keyword evidence="6" id="KW-0560">Oxidoreductase</keyword>
<dbReference type="AlphaFoldDB" id="A0A381LHT8"/>
<evidence type="ECO:0000256" key="8">
    <source>
        <dbReference type="PIRSR" id="PIRSR601834-1"/>
    </source>
</evidence>
<dbReference type="Gene3D" id="2.40.30.10">
    <property type="entry name" value="Translation factors"/>
    <property type="match status" value="1"/>
</dbReference>
<comment type="subcellular location">
    <subcellularLocation>
        <location evidence="2">Membrane</location>
    </subcellularLocation>
</comment>
<dbReference type="OrthoDB" id="432685at2759"/>
<comment type="cofactor">
    <cofactor evidence="1 8">
        <name>FAD</name>
        <dbReference type="ChEBI" id="CHEBI:57692"/>
    </cofactor>
</comment>
<name>A0A381LHT8_BLUGR</name>
<keyword evidence="5 8" id="KW-0274">FAD</keyword>
<dbReference type="PRINTS" id="PR00406">
    <property type="entry name" value="CYTB5RDTASE"/>
</dbReference>
<evidence type="ECO:0000256" key="6">
    <source>
        <dbReference type="ARBA" id="ARBA00023002"/>
    </source>
</evidence>
<evidence type="ECO:0000256" key="2">
    <source>
        <dbReference type="ARBA" id="ARBA00004370"/>
    </source>
</evidence>
<dbReference type="PROSITE" id="PS51384">
    <property type="entry name" value="FAD_FR"/>
    <property type="match status" value="1"/>
</dbReference>
<feature type="domain" description="FAD-binding FR-type" evidence="10">
    <location>
        <begin position="130"/>
        <end position="242"/>
    </location>
</feature>
<proteinExistence type="inferred from homology"/>
<evidence type="ECO:0000256" key="1">
    <source>
        <dbReference type="ARBA" id="ARBA00001974"/>
    </source>
</evidence>
<feature type="non-terminal residue" evidence="11">
    <location>
        <position position="412"/>
    </location>
</feature>
<dbReference type="GO" id="GO:0016491">
    <property type="term" value="F:oxidoreductase activity"/>
    <property type="evidence" value="ECO:0007669"/>
    <property type="project" value="UniProtKB-KW"/>
</dbReference>
<keyword evidence="9" id="KW-1133">Transmembrane helix</keyword>
<dbReference type="InterPro" id="IPR001834">
    <property type="entry name" value="CBR-like"/>
</dbReference>
<evidence type="ECO:0000313" key="11">
    <source>
        <dbReference type="EMBL" id="SUZ13443.1"/>
    </source>
</evidence>
<feature type="binding site" evidence="8">
    <location>
        <position position="217"/>
    </location>
    <ligand>
        <name>FAD</name>
        <dbReference type="ChEBI" id="CHEBI:57692"/>
    </ligand>
</feature>
<dbReference type="InterPro" id="IPR039261">
    <property type="entry name" value="FNR_nucleotide-bd"/>
</dbReference>
<keyword evidence="4 8" id="KW-0285">Flavoprotein</keyword>
<dbReference type="SUPFAM" id="SSF52343">
    <property type="entry name" value="Ferredoxin reductase-like, C-terminal NADP-linked domain"/>
    <property type="match status" value="1"/>
</dbReference>
<dbReference type="Pfam" id="PF00970">
    <property type="entry name" value="FAD_binding_6"/>
    <property type="match status" value="1"/>
</dbReference>
<comment type="similarity">
    <text evidence="3">Belongs to the flavoprotein pyridine nucleotide cytochrome reductase family.</text>
</comment>
<dbReference type="PANTHER" id="PTHR19370">
    <property type="entry name" value="NADH-CYTOCHROME B5 REDUCTASE"/>
    <property type="match status" value="1"/>
</dbReference>
<feature type="transmembrane region" description="Helical" evidence="9">
    <location>
        <begin position="92"/>
        <end position="114"/>
    </location>
</feature>
<feature type="binding site" evidence="8">
    <location>
        <position position="191"/>
    </location>
    <ligand>
        <name>FAD</name>
        <dbReference type="ChEBI" id="CHEBI:57692"/>
    </ligand>
</feature>
<evidence type="ECO:0000256" key="5">
    <source>
        <dbReference type="ARBA" id="ARBA00022827"/>
    </source>
</evidence>
<evidence type="ECO:0000256" key="4">
    <source>
        <dbReference type="ARBA" id="ARBA00022630"/>
    </source>
</evidence>
<dbReference type="SUPFAM" id="SSF63380">
    <property type="entry name" value="Riboflavin synthase domain-like"/>
    <property type="match status" value="1"/>
</dbReference>
<feature type="binding site" evidence="8">
    <location>
        <position position="208"/>
    </location>
    <ligand>
        <name>FAD</name>
        <dbReference type="ChEBI" id="CHEBI:57692"/>
    </ligand>
</feature>
<protein>
    <submittedName>
        <fullName evidence="11">BgtA-20149</fullName>
    </submittedName>
</protein>
<sequence length="412" mass="46938">MPSFYTFQSLCRLTPSCKLRGFYVKLIRQPLPLQLSPDKHNFISIRHIGTRSSNASTHHKLAHNANLEDNFASPTSNANSWMSAGRPRLSRFGARPTIIALASIAFSAITILSFKKYMINQEARHILHPDKFTPFEIIRREVVSSTAILLTVCTLHDSPEIEHPDPYAQWWQRGIWSVEVKQPQLQIARSYTPLPPSSGEPQHHLRFLIRRQPKGEMSNYLYKLHVGAKIYLRGPKVEFELPEVVGQVLFLAAGTGIAPALQIIHTLLERQSNDKPCPFVHISWANRLREDCKGGNEVGIKSNGSRNHDRDINLIVQELEALRQKYPNYLTLDYLVDEERTRFTPRKLSQLVKINPCTENRPGARLLFVSGPEGFSEAMAGPKKWEDGDEKQGELGGILKRLSLDDWKIWKL</sequence>
<dbReference type="CDD" id="cd06183">
    <property type="entry name" value="cyt_b5_reduct_like"/>
    <property type="match status" value="1"/>
</dbReference>
<feature type="binding site" evidence="8">
    <location>
        <position position="218"/>
    </location>
    <ligand>
        <name>FAD</name>
        <dbReference type="ChEBI" id="CHEBI:57692"/>
    </ligand>
</feature>
<organism evidence="11">
    <name type="scientific">Blumeria graminis f. sp. tritici 96224</name>
    <dbReference type="NCBI Taxonomy" id="1268274"/>
    <lineage>
        <taxon>Eukaryota</taxon>
        <taxon>Fungi</taxon>
        <taxon>Dikarya</taxon>
        <taxon>Ascomycota</taxon>
        <taxon>Pezizomycotina</taxon>
        <taxon>Leotiomycetes</taxon>
        <taxon>Erysiphales</taxon>
        <taxon>Erysiphaceae</taxon>
        <taxon>Blumeria</taxon>
    </lineage>
</organism>
<dbReference type="InterPro" id="IPR017927">
    <property type="entry name" value="FAD-bd_FR_type"/>
</dbReference>
<dbReference type="PANTHER" id="PTHR19370:SF189">
    <property type="entry name" value="CYTOCHROME C MITOCHONDRIAL IMPORT FACTOR CYC2"/>
    <property type="match status" value="1"/>
</dbReference>
<evidence type="ECO:0000259" key="10">
    <source>
        <dbReference type="PROSITE" id="PS51384"/>
    </source>
</evidence>
<evidence type="ECO:0000256" key="7">
    <source>
        <dbReference type="ARBA" id="ARBA00023136"/>
    </source>
</evidence>
<dbReference type="EMBL" id="UIGY01000234">
    <property type="protein sequence ID" value="SUZ13443.1"/>
    <property type="molecule type" value="Genomic_DNA"/>
</dbReference>
<dbReference type="GO" id="GO:0005739">
    <property type="term" value="C:mitochondrion"/>
    <property type="evidence" value="ECO:0007669"/>
    <property type="project" value="TreeGrafter"/>
</dbReference>
<dbReference type="GO" id="GO:0016020">
    <property type="term" value="C:membrane"/>
    <property type="evidence" value="ECO:0007669"/>
    <property type="project" value="UniProtKB-SubCell"/>
</dbReference>
<dbReference type="Gene3D" id="3.40.50.80">
    <property type="entry name" value="Nucleotide-binding domain of ferredoxin-NADP reductase (FNR) module"/>
    <property type="match status" value="1"/>
</dbReference>
<dbReference type="InterPro" id="IPR008333">
    <property type="entry name" value="Cbr1-like_FAD-bd_dom"/>
</dbReference>
<dbReference type="InterPro" id="IPR017938">
    <property type="entry name" value="Riboflavin_synthase-like_b-brl"/>
</dbReference>
<accession>A0A381LHT8</accession>